<sequence>MFKIILVLACLVLAFTVSFTHAQFGNAYNGAYGYQGGAGSNYGVAGGNYNSYGQNTMAYSNQVAATNYQPYAAYGSYYTGPTAYGSNFGSAYSMPFFGGFGGFGVPYYGYGGLWRRGGFWC</sequence>
<gene>
    <name evidence="2" type="ORF">C9374_006701</name>
</gene>
<feature type="chain" id="PRO_5041722138" description="Shematrin-like protein 1" evidence="1">
    <location>
        <begin position="23"/>
        <end position="121"/>
    </location>
</feature>
<reference evidence="2 3" key="1">
    <citation type="journal article" date="2018" name="BMC Genomics">
        <title>The genome of Naegleria lovaniensis, the basis for a comparative approach to unravel pathogenicity factors of the human pathogenic amoeba N. fowleri.</title>
        <authorList>
            <person name="Liechti N."/>
            <person name="Schurch N."/>
            <person name="Bruggmann R."/>
            <person name="Wittwer M."/>
        </authorList>
    </citation>
    <scope>NUCLEOTIDE SEQUENCE [LARGE SCALE GENOMIC DNA]</scope>
    <source>
        <strain evidence="2 3">ATCC 30569</strain>
    </source>
</reference>
<dbReference type="GeneID" id="68099155"/>
<feature type="signal peptide" evidence="1">
    <location>
        <begin position="1"/>
        <end position="22"/>
    </location>
</feature>
<dbReference type="AlphaFoldDB" id="A0AA88GHN8"/>
<comment type="caution">
    <text evidence="2">The sequence shown here is derived from an EMBL/GenBank/DDBJ whole genome shotgun (WGS) entry which is preliminary data.</text>
</comment>
<keyword evidence="3" id="KW-1185">Reference proteome</keyword>
<protein>
    <recommendedName>
        <fullName evidence="4">Shematrin-like protein 1</fullName>
    </recommendedName>
</protein>
<name>A0AA88GHN8_NAELO</name>
<evidence type="ECO:0000313" key="2">
    <source>
        <dbReference type="EMBL" id="KAG2379584.1"/>
    </source>
</evidence>
<proteinExistence type="predicted"/>
<evidence type="ECO:0008006" key="4">
    <source>
        <dbReference type="Google" id="ProtNLM"/>
    </source>
</evidence>
<evidence type="ECO:0000256" key="1">
    <source>
        <dbReference type="SAM" id="SignalP"/>
    </source>
</evidence>
<evidence type="ECO:0000313" key="3">
    <source>
        <dbReference type="Proteomes" id="UP000816034"/>
    </source>
</evidence>
<dbReference type="RefSeq" id="XP_044546846.1">
    <property type="nucleotide sequence ID" value="XM_044696591.1"/>
</dbReference>
<dbReference type="Proteomes" id="UP000816034">
    <property type="component" value="Unassembled WGS sequence"/>
</dbReference>
<dbReference type="EMBL" id="PYSW02000028">
    <property type="protein sequence ID" value="KAG2379584.1"/>
    <property type="molecule type" value="Genomic_DNA"/>
</dbReference>
<keyword evidence="1" id="KW-0732">Signal</keyword>
<accession>A0AA88GHN8</accession>
<organism evidence="2 3">
    <name type="scientific">Naegleria lovaniensis</name>
    <name type="common">Amoeba</name>
    <dbReference type="NCBI Taxonomy" id="51637"/>
    <lineage>
        <taxon>Eukaryota</taxon>
        <taxon>Discoba</taxon>
        <taxon>Heterolobosea</taxon>
        <taxon>Tetramitia</taxon>
        <taxon>Eutetramitia</taxon>
        <taxon>Vahlkampfiidae</taxon>
        <taxon>Naegleria</taxon>
    </lineage>
</organism>